<dbReference type="Proteomes" id="UP000221165">
    <property type="component" value="Unassembled WGS sequence"/>
</dbReference>
<comment type="caution">
    <text evidence="1">The sequence shown here is derived from an EMBL/GenBank/DDBJ whole genome shotgun (WGS) entry which is preliminary data.</text>
</comment>
<reference evidence="1 2" key="1">
    <citation type="journal article" date="2017" name="Int. J. Parasitol.">
        <title>The genome of the protozoan parasite Cystoisospora suis and a reverse vaccinology approach to identify vaccine candidates.</title>
        <authorList>
            <person name="Palmieri N."/>
            <person name="Shrestha A."/>
            <person name="Ruttkowski B."/>
            <person name="Beck T."/>
            <person name="Vogl C."/>
            <person name="Tomley F."/>
            <person name="Blake D.P."/>
            <person name="Joachim A."/>
        </authorList>
    </citation>
    <scope>NUCLEOTIDE SEQUENCE [LARGE SCALE GENOMIC DNA]</scope>
    <source>
        <strain evidence="1 2">Wien I</strain>
    </source>
</reference>
<dbReference type="EMBL" id="MIGC01007677">
    <property type="protein sequence ID" value="PHJ15670.1"/>
    <property type="molecule type" value="Genomic_DNA"/>
</dbReference>
<name>A0A2C6JXI9_9APIC</name>
<evidence type="ECO:0000313" key="2">
    <source>
        <dbReference type="Proteomes" id="UP000221165"/>
    </source>
</evidence>
<evidence type="ECO:0000313" key="1">
    <source>
        <dbReference type="EMBL" id="PHJ15670.1"/>
    </source>
</evidence>
<dbReference type="RefSeq" id="XP_067917402.1">
    <property type="nucleotide sequence ID" value="XM_068070624.1"/>
</dbReference>
<accession>A0A2C6JXI9</accession>
<sequence length="184" mass="21421">MVDDQDVDELVNPFACLNFMKSKDLLHDEFLIALSKWCRTAVNRPATRSYKRPLAHQLVELHDLMRERNLEQNKALEQAILRFVADGGGVKRRVKEVKPLLYQRNRRYISCPDLLPEGIEPAQPSENLKRLHADPFMNNQDVLTRVCTPEDLARQAEPFGAQVEVAYRRLQRNKKFLKLIQEAE</sequence>
<dbReference type="GeneID" id="94433835"/>
<dbReference type="OrthoDB" id="432905at2759"/>
<keyword evidence="2" id="KW-1185">Reference proteome</keyword>
<gene>
    <name evidence="1" type="ORF">CSUI_010521</name>
</gene>
<dbReference type="AlphaFoldDB" id="A0A2C6JXI9"/>
<dbReference type="VEuPathDB" id="ToxoDB:CSUI_010521"/>
<protein>
    <submittedName>
        <fullName evidence="1">Uncharacterized protein</fullName>
    </submittedName>
</protein>
<organism evidence="1 2">
    <name type="scientific">Cystoisospora suis</name>
    <dbReference type="NCBI Taxonomy" id="483139"/>
    <lineage>
        <taxon>Eukaryota</taxon>
        <taxon>Sar</taxon>
        <taxon>Alveolata</taxon>
        <taxon>Apicomplexa</taxon>
        <taxon>Conoidasida</taxon>
        <taxon>Coccidia</taxon>
        <taxon>Eucoccidiorida</taxon>
        <taxon>Eimeriorina</taxon>
        <taxon>Sarcocystidae</taxon>
        <taxon>Cystoisospora</taxon>
    </lineage>
</organism>
<proteinExistence type="predicted"/>